<keyword evidence="2" id="KW-0378">Hydrolase</keyword>
<dbReference type="PANTHER" id="PTHR43433:SF1">
    <property type="entry name" value="BLL5160 PROTEIN"/>
    <property type="match status" value="1"/>
</dbReference>
<reference evidence="2 3" key="1">
    <citation type="submission" date="2019-02" db="EMBL/GenBank/DDBJ databases">
        <title>The Batch Genome Submission of Acinetobacter spp. strains.</title>
        <authorList>
            <person name="Qin J."/>
            <person name="Hu Y."/>
            <person name="Ye H."/>
            <person name="Wei L."/>
            <person name="Feng Y."/>
            <person name="Zong Z."/>
        </authorList>
    </citation>
    <scope>NUCLEOTIDE SEQUENCE [LARGE SCALE GENOMIC DNA]</scope>
    <source>
        <strain evidence="2 3">WCHABo060081</strain>
    </source>
</reference>
<organism evidence="2 3">
    <name type="scientific">Acinetobacter bouvetii</name>
    <dbReference type="NCBI Taxonomy" id="202951"/>
    <lineage>
        <taxon>Bacteria</taxon>
        <taxon>Pseudomonadati</taxon>
        <taxon>Pseudomonadota</taxon>
        <taxon>Gammaproteobacteria</taxon>
        <taxon>Moraxellales</taxon>
        <taxon>Moraxellaceae</taxon>
        <taxon>Acinetobacter</taxon>
    </lineage>
</organism>
<name>A0A4Q7AR38_9GAMM</name>
<feature type="domain" description="AB hydrolase-1" evidence="1">
    <location>
        <begin position="22"/>
        <end position="123"/>
    </location>
</feature>
<dbReference type="InterPro" id="IPR000073">
    <property type="entry name" value="AB_hydrolase_1"/>
</dbReference>
<proteinExistence type="predicted"/>
<gene>
    <name evidence="2" type="ORF">EXE25_16340</name>
</gene>
<accession>A0A4Q7AR38</accession>
<dbReference type="Gene3D" id="3.40.50.1820">
    <property type="entry name" value="alpha/beta hydrolase"/>
    <property type="match status" value="1"/>
</dbReference>
<dbReference type="EMBL" id="SGSU01000022">
    <property type="protein sequence ID" value="RZG64551.1"/>
    <property type="molecule type" value="Genomic_DNA"/>
</dbReference>
<dbReference type="Proteomes" id="UP000293483">
    <property type="component" value="Unassembled WGS sequence"/>
</dbReference>
<dbReference type="InterPro" id="IPR029058">
    <property type="entry name" value="AB_hydrolase_fold"/>
</dbReference>
<evidence type="ECO:0000259" key="1">
    <source>
        <dbReference type="Pfam" id="PF00561"/>
    </source>
</evidence>
<comment type="caution">
    <text evidence="2">The sequence shown here is derived from an EMBL/GenBank/DDBJ whole genome shotgun (WGS) entry which is preliminary data.</text>
</comment>
<dbReference type="STRING" id="202951.GCA_001485025_01657"/>
<dbReference type="Pfam" id="PF00561">
    <property type="entry name" value="Abhydrolase_1"/>
    <property type="match status" value="1"/>
</dbReference>
<evidence type="ECO:0000313" key="3">
    <source>
        <dbReference type="Proteomes" id="UP000293483"/>
    </source>
</evidence>
<dbReference type="AlphaFoldDB" id="A0A4Q7AR38"/>
<dbReference type="PANTHER" id="PTHR43433">
    <property type="entry name" value="HYDROLASE, ALPHA/BETA FOLD FAMILY PROTEIN"/>
    <property type="match status" value="1"/>
</dbReference>
<protein>
    <submittedName>
        <fullName evidence="2">Alpha/beta hydrolase</fullName>
    </submittedName>
</protein>
<dbReference type="RefSeq" id="WP_130148105.1">
    <property type="nucleotide sequence ID" value="NZ_SGSU01000022.1"/>
</dbReference>
<dbReference type="SUPFAM" id="SSF53474">
    <property type="entry name" value="alpha/beta-Hydrolases"/>
    <property type="match status" value="1"/>
</dbReference>
<dbReference type="GO" id="GO:0016787">
    <property type="term" value="F:hydrolase activity"/>
    <property type="evidence" value="ECO:0007669"/>
    <property type="project" value="UniProtKB-KW"/>
</dbReference>
<sequence length="306" mass="35055">MPHYRMSDGENLFVREYGTGQPVLVLSGLGMQSWQWHPFLYRFRKKFQFIIPDWRGFGGSSQCKIPALDAISSHWQDLHCLMNQLNIHQYRVIAYSMGATTAMHGMQYGNFADKIQSYLHIDQTPKIRSNSDWPYGLFGTRHPEFIDILESISEVLTRNANALSIDQLHSADRASLLQSWLAFIDMQASSQVAPLLIKQAFKHPSLQSHILPIQRLDYLAWYISNYLHHQEDYRTAIAQLDKPATFFIGEQSKLYPADGQKIIANSLNDATAVIFKKSGHTPLLSEPFKFSKEIGKFLQNCEETKA</sequence>
<dbReference type="InterPro" id="IPR050471">
    <property type="entry name" value="AB_hydrolase"/>
</dbReference>
<evidence type="ECO:0000313" key="2">
    <source>
        <dbReference type="EMBL" id="RZG64551.1"/>
    </source>
</evidence>